<evidence type="ECO:0000313" key="3">
    <source>
        <dbReference type="Proteomes" id="UP000233256"/>
    </source>
</evidence>
<keyword evidence="1" id="KW-0812">Transmembrane</keyword>
<dbReference type="Proteomes" id="UP000233256">
    <property type="component" value="Unassembled WGS sequence"/>
</dbReference>
<accession>A0A2N1PFL7</accession>
<organism evidence="2 3">
    <name type="scientific">Candidatus Wallbacteria bacterium HGW-Wallbacteria-1</name>
    <dbReference type="NCBI Taxonomy" id="2013854"/>
    <lineage>
        <taxon>Bacteria</taxon>
        <taxon>Candidatus Walliibacteriota</taxon>
    </lineage>
</organism>
<dbReference type="AlphaFoldDB" id="A0A2N1PFL7"/>
<keyword evidence="1" id="KW-0472">Membrane</keyword>
<dbReference type="EMBL" id="PGXC01000205">
    <property type="protein sequence ID" value="PKK87133.1"/>
    <property type="molecule type" value="Genomic_DNA"/>
</dbReference>
<comment type="caution">
    <text evidence="2">The sequence shown here is derived from an EMBL/GenBank/DDBJ whole genome shotgun (WGS) entry which is preliminary data.</text>
</comment>
<reference evidence="2 3" key="1">
    <citation type="journal article" date="2017" name="ISME J.">
        <title>Potential for microbial H2 and metal transformations associated with novel bacteria and archaea in deep terrestrial subsurface sediments.</title>
        <authorList>
            <person name="Hernsdorf A.W."/>
            <person name="Amano Y."/>
            <person name="Miyakawa K."/>
            <person name="Ise K."/>
            <person name="Suzuki Y."/>
            <person name="Anantharaman K."/>
            <person name="Probst A."/>
            <person name="Burstein D."/>
            <person name="Thomas B.C."/>
            <person name="Banfield J.F."/>
        </authorList>
    </citation>
    <scope>NUCLEOTIDE SEQUENCE [LARGE SCALE GENOMIC DNA]</scope>
    <source>
        <strain evidence="2">HGW-Wallbacteria-1</strain>
    </source>
</reference>
<proteinExistence type="predicted"/>
<protein>
    <submittedName>
        <fullName evidence="2">Uncharacterized protein</fullName>
    </submittedName>
</protein>
<name>A0A2N1PFL7_9BACT</name>
<evidence type="ECO:0000256" key="1">
    <source>
        <dbReference type="SAM" id="Phobius"/>
    </source>
</evidence>
<feature type="transmembrane region" description="Helical" evidence="1">
    <location>
        <begin position="93"/>
        <end position="115"/>
    </location>
</feature>
<keyword evidence="1" id="KW-1133">Transmembrane helix</keyword>
<evidence type="ECO:0000313" key="2">
    <source>
        <dbReference type="EMBL" id="PKK87133.1"/>
    </source>
</evidence>
<gene>
    <name evidence="2" type="ORF">CVV64_22655</name>
</gene>
<sequence length="116" mass="12936">MKQMLVCPNCKEIDDGDDGHTWICSDCKVPLIPMGYTKEEWSKMTSDQRYAARENALKGITAMRQESSSNPVEQTEEPIVALQRDIHTIKNILAFYLIVSIIGAIVLAASVLPLIN</sequence>